<gene>
    <name evidence="4" type="ORF">FPL14_17235</name>
</gene>
<keyword evidence="5" id="KW-1185">Reference proteome</keyword>
<keyword evidence="1" id="KW-0560">Oxidoreductase</keyword>
<dbReference type="EMBL" id="CP041969">
    <property type="protein sequence ID" value="QMV42736.1"/>
    <property type="molecule type" value="Genomic_DNA"/>
</dbReference>
<feature type="domain" description="Gfo/Idh/MocA-like oxidoreductase N-terminal" evidence="2">
    <location>
        <begin position="6"/>
        <end position="122"/>
    </location>
</feature>
<dbReference type="Proteomes" id="UP000515679">
    <property type="component" value="Chromosome"/>
</dbReference>
<name>A0A7G5C0K2_9BACL</name>
<sequence>MEKKIIRFGVIGCGLMGKEFASAAARWCHLNHVDFEPRITAVCDANPEAARWFLDHVPTVENVYTDYKELLANDSIDAIYCAVPHNLHEGIYIDIIRAGKHLLGEKPFGIDRGANAAIQAAIKAHPDVIVRSSSEFPFFPGAQQIVKWVNEDRFGQIIEVEAGFWHSSDLDPSKPINWKRRIGTNGEYGCMGDLGLHVLHLPLRFGWRPANVRALLSKIIPERPDGKGGMAACETWDNAILACEVKTSEQQFPMVLSMKRIAPGHANSWFIRIQGTKFSAEYSTKNPKQVSSLPYEQGGVQAWHVYDVPYKSAYDTITGGIFEFGFSDSILQMWAAFCDEIVHGKSGLAFGCATPEEAEGSHRVFTAALESQRTGETAVIDWRE</sequence>
<dbReference type="RefSeq" id="WP_182298963.1">
    <property type="nucleotide sequence ID" value="NZ_CP041969.1"/>
</dbReference>
<dbReference type="Pfam" id="PF01408">
    <property type="entry name" value="GFO_IDH_MocA"/>
    <property type="match status" value="1"/>
</dbReference>
<evidence type="ECO:0000259" key="3">
    <source>
        <dbReference type="Pfam" id="PF22725"/>
    </source>
</evidence>
<dbReference type="PANTHER" id="PTHR43818:SF11">
    <property type="entry name" value="BCDNA.GH03377"/>
    <property type="match status" value="1"/>
</dbReference>
<reference evidence="4 5" key="1">
    <citation type="submission" date="2019-07" db="EMBL/GenBank/DDBJ databases">
        <authorList>
            <person name="Kim J.K."/>
            <person name="Cheong H.-M."/>
            <person name="Choi Y."/>
            <person name="Hwang K.J."/>
            <person name="Lee S."/>
            <person name="Choi C."/>
        </authorList>
    </citation>
    <scope>NUCLEOTIDE SEQUENCE [LARGE SCALE GENOMIC DNA]</scope>
    <source>
        <strain evidence="4 5">KS 22</strain>
    </source>
</reference>
<dbReference type="InterPro" id="IPR055170">
    <property type="entry name" value="GFO_IDH_MocA-like_dom"/>
</dbReference>
<dbReference type="SUPFAM" id="SSF55347">
    <property type="entry name" value="Glyceraldehyde-3-phosphate dehydrogenase-like, C-terminal domain"/>
    <property type="match status" value="1"/>
</dbReference>
<dbReference type="Gene3D" id="3.40.50.720">
    <property type="entry name" value="NAD(P)-binding Rossmann-like Domain"/>
    <property type="match status" value="1"/>
</dbReference>
<dbReference type="InterPro" id="IPR000683">
    <property type="entry name" value="Gfo/Idh/MocA-like_OxRdtase_N"/>
</dbReference>
<dbReference type="GO" id="GO:0016491">
    <property type="term" value="F:oxidoreductase activity"/>
    <property type="evidence" value="ECO:0007669"/>
    <property type="project" value="UniProtKB-KW"/>
</dbReference>
<dbReference type="GO" id="GO:0000166">
    <property type="term" value="F:nucleotide binding"/>
    <property type="evidence" value="ECO:0007669"/>
    <property type="project" value="InterPro"/>
</dbReference>
<dbReference type="PANTHER" id="PTHR43818">
    <property type="entry name" value="BCDNA.GH03377"/>
    <property type="match status" value="1"/>
</dbReference>
<evidence type="ECO:0000256" key="1">
    <source>
        <dbReference type="ARBA" id="ARBA00023002"/>
    </source>
</evidence>
<proteinExistence type="predicted"/>
<protein>
    <submittedName>
        <fullName evidence="4">Gfo/Idh/MocA family oxidoreductase</fullName>
    </submittedName>
</protein>
<evidence type="ECO:0000313" key="5">
    <source>
        <dbReference type="Proteomes" id="UP000515679"/>
    </source>
</evidence>
<organism evidence="4 5">
    <name type="scientific">Cohnella cholangitidis</name>
    <dbReference type="NCBI Taxonomy" id="2598458"/>
    <lineage>
        <taxon>Bacteria</taxon>
        <taxon>Bacillati</taxon>
        <taxon>Bacillota</taxon>
        <taxon>Bacilli</taxon>
        <taxon>Bacillales</taxon>
        <taxon>Paenibacillaceae</taxon>
        <taxon>Cohnella</taxon>
    </lineage>
</organism>
<dbReference type="Pfam" id="PF22725">
    <property type="entry name" value="GFO_IDH_MocA_C3"/>
    <property type="match status" value="1"/>
</dbReference>
<dbReference type="InterPro" id="IPR050463">
    <property type="entry name" value="Gfo/Idh/MocA_oxidrdct_glycsds"/>
</dbReference>
<dbReference type="InterPro" id="IPR036291">
    <property type="entry name" value="NAD(P)-bd_dom_sf"/>
</dbReference>
<dbReference type="KEGG" id="cchl:FPL14_17235"/>
<dbReference type="SUPFAM" id="SSF51735">
    <property type="entry name" value="NAD(P)-binding Rossmann-fold domains"/>
    <property type="match status" value="1"/>
</dbReference>
<feature type="domain" description="GFO/IDH/MocA-like oxidoreductase" evidence="3">
    <location>
        <begin position="143"/>
        <end position="277"/>
    </location>
</feature>
<accession>A0A7G5C0K2</accession>
<dbReference type="Gene3D" id="3.30.360.10">
    <property type="entry name" value="Dihydrodipicolinate Reductase, domain 2"/>
    <property type="match status" value="1"/>
</dbReference>
<evidence type="ECO:0000259" key="2">
    <source>
        <dbReference type="Pfam" id="PF01408"/>
    </source>
</evidence>
<dbReference type="AlphaFoldDB" id="A0A7G5C0K2"/>
<evidence type="ECO:0000313" key="4">
    <source>
        <dbReference type="EMBL" id="QMV42736.1"/>
    </source>
</evidence>